<name>A0ACB8TYY0_9APHY</name>
<organism evidence="1 2">
    <name type="scientific">Irpex rosettiformis</name>
    <dbReference type="NCBI Taxonomy" id="378272"/>
    <lineage>
        <taxon>Eukaryota</taxon>
        <taxon>Fungi</taxon>
        <taxon>Dikarya</taxon>
        <taxon>Basidiomycota</taxon>
        <taxon>Agaricomycotina</taxon>
        <taxon>Agaricomycetes</taxon>
        <taxon>Polyporales</taxon>
        <taxon>Irpicaceae</taxon>
        <taxon>Irpex</taxon>
    </lineage>
</organism>
<gene>
    <name evidence="1" type="ORF">BDY19DRAFT_893062</name>
</gene>
<reference evidence="1" key="1">
    <citation type="journal article" date="2021" name="Environ. Microbiol.">
        <title>Gene family expansions and transcriptome signatures uncover fungal adaptations to wood decay.</title>
        <authorList>
            <person name="Hage H."/>
            <person name="Miyauchi S."/>
            <person name="Viragh M."/>
            <person name="Drula E."/>
            <person name="Min B."/>
            <person name="Chaduli D."/>
            <person name="Navarro D."/>
            <person name="Favel A."/>
            <person name="Norest M."/>
            <person name="Lesage-Meessen L."/>
            <person name="Balint B."/>
            <person name="Merenyi Z."/>
            <person name="de Eugenio L."/>
            <person name="Morin E."/>
            <person name="Martinez A.T."/>
            <person name="Baldrian P."/>
            <person name="Stursova M."/>
            <person name="Martinez M.J."/>
            <person name="Novotny C."/>
            <person name="Magnuson J.K."/>
            <person name="Spatafora J.W."/>
            <person name="Maurice S."/>
            <person name="Pangilinan J."/>
            <person name="Andreopoulos W."/>
            <person name="LaButti K."/>
            <person name="Hundley H."/>
            <person name="Na H."/>
            <person name="Kuo A."/>
            <person name="Barry K."/>
            <person name="Lipzen A."/>
            <person name="Henrissat B."/>
            <person name="Riley R."/>
            <person name="Ahrendt S."/>
            <person name="Nagy L.G."/>
            <person name="Grigoriev I.V."/>
            <person name="Martin F."/>
            <person name="Rosso M.N."/>
        </authorList>
    </citation>
    <scope>NUCLEOTIDE SEQUENCE</scope>
    <source>
        <strain evidence="1">CBS 384.51</strain>
    </source>
</reference>
<comment type="caution">
    <text evidence="1">The sequence shown here is derived from an EMBL/GenBank/DDBJ whole genome shotgun (WGS) entry which is preliminary data.</text>
</comment>
<dbReference type="Proteomes" id="UP001055072">
    <property type="component" value="Unassembled WGS sequence"/>
</dbReference>
<dbReference type="EMBL" id="MU274918">
    <property type="protein sequence ID" value="KAI0087282.1"/>
    <property type="molecule type" value="Genomic_DNA"/>
</dbReference>
<accession>A0ACB8TYY0</accession>
<keyword evidence="2" id="KW-1185">Reference proteome</keyword>
<sequence length="856" mass="99151">MPDVDRPSQPPPEVDSIKVEYHRAAGIKPTVSSFEDFKRDPNMPKADLDPLSKPWIPFESRTEFEFAEFTHEAHLNKPQVTRLLELIKKITAQKDQFLFKNSDDVDRAWEKAKLRHPTFSASKFSVDYNSQPHEFMLHSRSLWEWILQQVKDPLLAPHFHWDAQRLSKYDGETWVRFYDEPWTATKFAQVQQEISKLNPRGKPLAIIIWADTSKLSTFGSQKGHFIVARIGNLPGYIRNGAFIGGGRIVGFVPIVEEDPRDKKKPRYVNFKNAVYHEAFRLFLEDIAKWSHVGYEVLCGDELERVLFPYIHIVSADYEEHCRFALNRGLGGLSPCPVCHIPSGVLSDLKTKHDFRIEVDAREIIEGTGSMTFKDDLLKYIGMRNVRNGLWDIANTDIHEAVSFDRLHAYTIGLWKQHLFEELKRIMVGLGRPAQVQFEQIVDSIPRWSKLAHFETILNIEFADGNKWDDISKITIHAAYQVITQQRSPQGFALLRLIRKWVELNMLISFDVQTDKTLAAYDRTIGRFHDCLEVQCAKSDDDYMKDWDGIIKIHSQTHATRDIRLKGVASNMDTKPNEKLNGAMRNAYHRQTNFRDVEAQLGQLEDRSMICANIRAHIDAQEDLIREIKGEDEEDEQLTEEKTSPWAFNQVRLRSRQRAVQISALVAQGSDDAAFTNFTTKLSTCIKDLLILFYILLPSFIHAHYQIIESRYITVDFESRVTWRLETDRLRCSPSFHGRPRYDSVIALWETGSMVICKLVRIFAYQVNNKHYGLALVQPLNAGITRRAEDAELGLCRVREKDRRQSVIIPVRSIIRGTVIVEDKRHKGEYTVMDSLDEDMYLRLMPLFLDRVMEMDV</sequence>
<protein>
    <submittedName>
        <fullName evidence="1">Uncharacterized protein</fullName>
    </submittedName>
</protein>
<evidence type="ECO:0000313" key="2">
    <source>
        <dbReference type="Proteomes" id="UP001055072"/>
    </source>
</evidence>
<proteinExistence type="predicted"/>
<evidence type="ECO:0000313" key="1">
    <source>
        <dbReference type="EMBL" id="KAI0087282.1"/>
    </source>
</evidence>